<dbReference type="Gene3D" id="1.20.900.10">
    <property type="entry name" value="Dbl homology (DH) domain"/>
    <property type="match status" value="2"/>
</dbReference>
<dbReference type="CDD" id="cd13240">
    <property type="entry name" value="PH1_Kalirin_Trio_like"/>
    <property type="match status" value="1"/>
</dbReference>
<dbReference type="CDD" id="cd00160">
    <property type="entry name" value="RhoGEF"/>
    <property type="match status" value="2"/>
</dbReference>
<dbReference type="GeneID" id="100376677"/>
<evidence type="ECO:0000313" key="14">
    <source>
        <dbReference type="Proteomes" id="UP000694865"/>
    </source>
</evidence>
<dbReference type="InterPro" id="IPR051336">
    <property type="entry name" value="RhoGEF_Guanine_NuclExch_SF"/>
</dbReference>
<dbReference type="Pfam" id="PF00069">
    <property type="entry name" value="Pkinase"/>
    <property type="match status" value="1"/>
</dbReference>
<dbReference type="PROSITE" id="PS50011">
    <property type="entry name" value="PROTEIN_KINASE_DOM"/>
    <property type="match status" value="1"/>
</dbReference>
<dbReference type="PROSITE" id="PS50853">
    <property type="entry name" value="FN3"/>
    <property type="match status" value="1"/>
</dbReference>
<evidence type="ECO:0000259" key="11">
    <source>
        <dbReference type="PROSITE" id="PS50010"/>
    </source>
</evidence>
<dbReference type="PROSITE" id="PS00107">
    <property type="entry name" value="PROTEIN_KINASE_ATP"/>
    <property type="match status" value="1"/>
</dbReference>
<dbReference type="PANTHER" id="PTHR22826:SF106">
    <property type="entry name" value="TRIO, ISOFORM A"/>
    <property type="match status" value="1"/>
</dbReference>
<dbReference type="InterPro" id="IPR017441">
    <property type="entry name" value="Protein_kinase_ATP_BS"/>
</dbReference>
<dbReference type="Gene3D" id="2.30.29.30">
    <property type="entry name" value="Pleckstrin-homology domain (PH domain)/Phosphotyrosine-binding domain (PTB)"/>
    <property type="match status" value="2"/>
</dbReference>
<dbReference type="PANTHER" id="PTHR22826">
    <property type="entry name" value="RHO GUANINE EXCHANGE FACTOR-RELATED"/>
    <property type="match status" value="1"/>
</dbReference>
<feature type="region of interest" description="Disordered" evidence="8">
    <location>
        <begin position="1770"/>
        <end position="1818"/>
    </location>
</feature>
<dbReference type="InterPro" id="IPR036116">
    <property type="entry name" value="FN3_sf"/>
</dbReference>
<dbReference type="Gene3D" id="2.30.30.40">
    <property type="entry name" value="SH3 Domains"/>
    <property type="match status" value="2"/>
</dbReference>
<dbReference type="InterPro" id="IPR055251">
    <property type="entry name" value="SOS1_NGEF_PH"/>
</dbReference>
<feature type="compositionally biased region" description="Polar residues" evidence="8">
    <location>
        <begin position="1774"/>
        <end position="1794"/>
    </location>
</feature>
<dbReference type="InterPro" id="IPR011993">
    <property type="entry name" value="PH-like_dom_sf"/>
</dbReference>
<feature type="binding site" evidence="7">
    <location>
        <position position="2291"/>
    </location>
    <ligand>
        <name>ATP</name>
        <dbReference type="ChEBI" id="CHEBI:30616"/>
    </ligand>
</feature>
<dbReference type="Pfam" id="PF22697">
    <property type="entry name" value="SOS1_NGEF_PH"/>
    <property type="match status" value="2"/>
</dbReference>
<feature type="region of interest" description="Disordered" evidence="8">
    <location>
        <begin position="1896"/>
        <end position="1966"/>
    </location>
</feature>
<dbReference type="InterPro" id="IPR002017">
    <property type="entry name" value="Spectrin_repeat"/>
</dbReference>
<dbReference type="InterPro" id="IPR001849">
    <property type="entry name" value="PH_domain"/>
</dbReference>
<dbReference type="InterPro" id="IPR058918">
    <property type="entry name" value="KALRN/TRIO-like_spectrin"/>
</dbReference>
<dbReference type="Pfam" id="PF00621">
    <property type="entry name" value="RhoGEF"/>
    <property type="match status" value="2"/>
</dbReference>
<dbReference type="SMART" id="SM00060">
    <property type="entry name" value="FN3"/>
    <property type="match status" value="1"/>
</dbReference>
<dbReference type="PROSITE" id="PS50003">
    <property type="entry name" value="PH_DOMAIN"/>
    <property type="match status" value="2"/>
</dbReference>
<dbReference type="CDD" id="cd00176">
    <property type="entry name" value="SPEC"/>
    <property type="match status" value="4"/>
</dbReference>
<feature type="compositionally biased region" description="Basic and acidic residues" evidence="8">
    <location>
        <begin position="1931"/>
        <end position="1940"/>
    </location>
</feature>
<dbReference type="SMART" id="SM00325">
    <property type="entry name" value="RhoGEF"/>
    <property type="match status" value="2"/>
</dbReference>
<keyword evidence="5" id="KW-0344">Guanine-nucleotide releasing factor</keyword>
<keyword evidence="2 6" id="KW-0728">SH3 domain</keyword>
<protein>
    <submittedName>
        <fullName evidence="15">Kalirin-like</fullName>
    </submittedName>
</protein>
<dbReference type="SUPFAM" id="SSF48065">
    <property type="entry name" value="DBL homology domain (DH-domain)"/>
    <property type="match status" value="2"/>
</dbReference>
<dbReference type="InterPro" id="IPR047054">
    <property type="entry name" value="Kalirin_TRIO_PH_1"/>
</dbReference>
<dbReference type="InterPro" id="IPR036028">
    <property type="entry name" value="SH3-like_dom_sf"/>
</dbReference>
<proteinExistence type="predicted"/>
<dbReference type="SMART" id="SM00326">
    <property type="entry name" value="SH3"/>
    <property type="match status" value="2"/>
</dbReference>
<evidence type="ECO:0000259" key="10">
    <source>
        <dbReference type="PROSITE" id="PS50003"/>
    </source>
</evidence>
<dbReference type="SMART" id="SM00220">
    <property type="entry name" value="S_TKc"/>
    <property type="match status" value="1"/>
</dbReference>
<keyword evidence="7" id="KW-0067">ATP-binding</keyword>
<keyword evidence="4" id="KW-0597">Phosphoprotein</keyword>
<dbReference type="InterPro" id="IPR013783">
    <property type="entry name" value="Ig-like_fold"/>
</dbReference>
<feature type="region of interest" description="Disordered" evidence="8">
    <location>
        <begin position="1154"/>
        <end position="1225"/>
    </location>
</feature>
<evidence type="ECO:0000256" key="4">
    <source>
        <dbReference type="ARBA" id="ARBA00022553"/>
    </source>
</evidence>
<dbReference type="InterPro" id="IPR028570">
    <property type="entry name" value="Kalirin_TRIO_SH3_1"/>
</dbReference>
<name>A0ABM0MGY5_SACKO</name>
<dbReference type="Pfam" id="PF23587">
    <property type="entry name" value="SH3_KALRN"/>
    <property type="match status" value="1"/>
</dbReference>
<keyword evidence="14" id="KW-1185">Reference proteome</keyword>
<feature type="domain" description="Fibronectin type-III" evidence="13">
    <location>
        <begin position="2146"/>
        <end position="2244"/>
    </location>
</feature>
<accession>A0ABM0MGY5</accession>
<dbReference type="Gene3D" id="2.60.40.10">
    <property type="entry name" value="Immunoglobulins"/>
    <property type="match status" value="1"/>
</dbReference>
<dbReference type="InterPro" id="IPR047053">
    <property type="entry name" value="Kalirin_TRIO_SH3_2"/>
</dbReference>
<dbReference type="CDD" id="cd00063">
    <property type="entry name" value="FN3"/>
    <property type="match status" value="1"/>
</dbReference>
<gene>
    <name evidence="15" type="primary">LOC100376677</name>
</gene>
<dbReference type="Proteomes" id="UP000694865">
    <property type="component" value="Unplaced"/>
</dbReference>
<reference evidence="15" key="1">
    <citation type="submission" date="2025-08" db="UniProtKB">
        <authorList>
            <consortium name="RefSeq"/>
        </authorList>
    </citation>
    <scope>IDENTIFICATION</scope>
    <source>
        <tissue evidence="15">Testes</tissue>
    </source>
</reference>
<dbReference type="InterPro" id="IPR003961">
    <property type="entry name" value="FN3_dom"/>
</dbReference>
<dbReference type="Gene3D" id="1.10.510.10">
    <property type="entry name" value="Transferase(Phosphotransferase) domain 1"/>
    <property type="match status" value="1"/>
</dbReference>
<dbReference type="Pfam" id="PF00435">
    <property type="entry name" value="Spectrin"/>
    <property type="match status" value="3"/>
</dbReference>
<evidence type="ECO:0000259" key="13">
    <source>
        <dbReference type="PROSITE" id="PS50853"/>
    </source>
</evidence>
<evidence type="ECO:0000256" key="2">
    <source>
        <dbReference type="ARBA" id="ARBA00022443"/>
    </source>
</evidence>
<dbReference type="PROSITE" id="PS50002">
    <property type="entry name" value="SH3"/>
    <property type="match status" value="2"/>
</dbReference>
<dbReference type="SMART" id="SM00150">
    <property type="entry name" value="SPEC"/>
    <property type="match status" value="4"/>
</dbReference>
<evidence type="ECO:0000256" key="8">
    <source>
        <dbReference type="SAM" id="MobiDB-lite"/>
    </source>
</evidence>
<dbReference type="SUPFAM" id="SSF49265">
    <property type="entry name" value="Fibronectin type III"/>
    <property type="match status" value="1"/>
</dbReference>
<dbReference type="InterPro" id="IPR011009">
    <property type="entry name" value="Kinase-like_dom_sf"/>
</dbReference>
<feature type="domain" description="SH3" evidence="9">
    <location>
        <begin position="1076"/>
        <end position="1143"/>
    </location>
</feature>
<dbReference type="SUPFAM" id="SSF46966">
    <property type="entry name" value="Spectrin repeat"/>
    <property type="match status" value="4"/>
</dbReference>
<dbReference type="SUPFAM" id="SSF50729">
    <property type="entry name" value="PH domain-like"/>
    <property type="match status" value="2"/>
</dbReference>
<keyword evidence="7" id="KW-0547">Nucleotide-binding</keyword>
<keyword evidence="3" id="KW-0963">Cytoplasm</keyword>
<feature type="region of interest" description="Disordered" evidence="8">
    <location>
        <begin position="1041"/>
        <end position="1073"/>
    </location>
</feature>
<feature type="compositionally biased region" description="Polar residues" evidence="8">
    <location>
        <begin position="1304"/>
        <end position="1315"/>
    </location>
</feature>
<feature type="domain" description="PH" evidence="10">
    <location>
        <begin position="869"/>
        <end position="981"/>
    </location>
</feature>
<dbReference type="CDD" id="cd11852">
    <property type="entry name" value="SH3_Kalirin_1"/>
    <property type="match status" value="1"/>
</dbReference>
<evidence type="ECO:0000313" key="15">
    <source>
        <dbReference type="RefSeq" id="XP_006819276.1"/>
    </source>
</evidence>
<evidence type="ECO:0000256" key="6">
    <source>
        <dbReference type="PROSITE-ProRule" id="PRU00192"/>
    </source>
</evidence>
<dbReference type="InterPro" id="IPR018159">
    <property type="entry name" value="Spectrin/alpha-actinin"/>
</dbReference>
<evidence type="ECO:0000259" key="12">
    <source>
        <dbReference type="PROSITE" id="PS50011"/>
    </source>
</evidence>
<dbReference type="SUPFAM" id="SSF56112">
    <property type="entry name" value="Protein kinase-like (PK-like)"/>
    <property type="match status" value="1"/>
</dbReference>
<dbReference type="InterPro" id="IPR001452">
    <property type="entry name" value="SH3_domain"/>
</dbReference>
<feature type="domain" description="Protein kinase" evidence="12">
    <location>
        <begin position="2262"/>
        <end position="2516"/>
    </location>
</feature>
<feature type="domain" description="DH" evidence="11">
    <location>
        <begin position="683"/>
        <end position="857"/>
    </location>
</feature>
<dbReference type="PROSITE" id="PS50010">
    <property type="entry name" value="DH_2"/>
    <property type="match status" value="2"/>
</dbReference>
<dbReference type="Pfam" id="PF00018">
    <property type="entry name" value="SH3_1"/>
    <property type="match status" value="1"/>
</dbReference>
<dbReference type="InterPro" id="IPR035899">
    <property type="entry name" value="DBL_dom_sf"/>
</dbReference>
<dbReference type="InterPro" id="IPR000719">
    <property type="entry name" value="Prot_kinase_dom"/>
</dbReference>
<organism evidence="14 15">
    <name type="scientific">Saccoglossus kowalevskii</name>
    <name type="common">Acorn worm</name>
    <dbReference type="NCBI Taxonomy" id="10224"/>
    <lineage>
        <taxon>Eukaryota</taxon>
        <taxon>Metazoa</taxon>
        <taxon>Hemichordata</taxon>
        <taxon>Enteropneusta</taxon>
        <taxon>Harrimaniidae</taxon>
        <taxon>Saccoglossus</taxon>
    </lineage>
</organism>
<feature type="domain" description="SH3" evidence="9">
    <location>
        <begin position="1967"/>
        <end position="2032"/>
    </location>
</feature>
<feature type="compositionally biased region" description="Low complexity" evidence="8">
    <location>
        <begin position="1211"/>
        <end position="1225"/>
    </location>
</feature>
<feature type="compositionally biased region" description="Low complexity" evidence="8">
    <location>
        <begin position="1321"/>
        <end position="1341"/>
    </location>
</feature>
<dbReference type="SMART" id="SM00233">
    <property type="entry name" value="PH"/>
    <property type="match status" value="2"/>
</dbReference>
<dbReference type="Gene3D" id="1.20.58.60">
    <property type="match status" value="3"/>
</dbReference>
<dbReference type="RefSeq" id="XP_006819276.1">
    <property type="nucleotide sequence ID" value="XM_006819213.1"/>
</dbReference>
<dbReference type="SUPFAM" id="SSF50044">
    <property type="entry name" value="SH3-domain"/>
    <property type="match status" value="2"/>
</dbReference>
<feature type="compositionally biased region" description="Basic and acidic residues" evidence="8">
    <location>
        <begin position="1261"/>
        <end position="1281"/>
    </location>
</feature>
<comment type="subcellular location">
    <subcellularLocation>
        <location evidence="1">Cytoplasm</location>
    </subcellularLocation>
</comment>
<feature type="region of interest" description="Disordered" evidence="8">
    <location>
        <begin position="1239"/>
        <end position="1341"/>
    </location>
</feature>
<feature type="region of interest" description="Disordered" evidence="8">
    <location>
        <begin position="1002"/>
        <end position="1025"/>
    </location>
</feature>
<dbReference type="CDD" id="cd11853">
    <property type="entry name" value="SH3_Kalirin_2"/>
    <property type="match status" value="1"/>
</dbReference>
<evidence type="ECO:0000259" key="9">
    <source>
        <dbReference type="PROSITE" id="PS50002"/>
    </source>
</evidence>
<feature type="compositionally biased region" description="Acidic residues" evidence="8">
    <location>
        <begin position="1376"/>
        <end position="1387"/>
    </location>
</feature>
<evidence type="ECO:0000256" key="5">
    <source>
        <dbReference type="ARBA" id="ARBA00022658"/>
    </source>
</evidence>
<feature type="region of interest" description="Disordered" evidence="8">
    <location>
        <begin position="1375"/>
        <end position="1414"/>
    </location>
</feature>
<evidence type="ECO:0000256" key="3">
    <source>
        <dbReference type="ARBA" id="ARBA00022490"/>
    </source>
</evidence>
<evidence type="ECO:0000256" key="1">
    <source>
        <dbReference type="ARBA" id="ARBA00004496"/>
    </source>
</evidence>
<feature type="domain" description="PH" evidence="10">
    <location>
        <begin position="1618"/>
        <end position="1733"/>
    </location>
</feature>
<dbReference type="CDD" id="cd13241">
    <property type="entry name" value="PH2_Kalirin_Trio_p63RhoGEF"/>
    <property type="match status" value="1"/>
</dbReference>
<feature type="compositionally biased region" description="Low complexity" evidence="8">
    <location>
        <begin position="1052"/>
        <end position="1067"/>
    </location>
</feature>
<sequence length="2568" mass="290837">MTAMCAVSMKINSECLYANTFTNANKLLEAAEHLAQSGECDPEDIYQVARLLEDRIHDFVDRTERRRQLLHMSVTFHTHAKELQLWFTELKENLESDELSETVEGSEDLLDRFEHRQQITVDACVNTISEGQNLIDALRHVAMETGNSHHNAYGHIDGIIHNLEENRRELDKLWASRKLKLELCLQLRQFEREALELSTRLEVWTTEMQNTELGPDITAAEYLLQMHVENVSHIQNQTFDLLQRGQELYQVLETTGVQLMADSQYDAQTRVQVLLEFLHEKHLDLEDVAELRRVKLEQCAHLRHFEADAQQVLGWIRNGEAMLSATIILPTSLKEAEELQKDHEQFKVAIEKTHCSATQLQQKADTLILSNHYDPETIRLCSDNIEHRWQQLIMRAEDRHKLVTAAVNFYKTSEQVCSVLESLEVEYKRDEDWCGGGEKGPTSEQHINQKITKHLEQKEAFLKACTLARRNAEVFLKYVNRSNYNQPGTIINRGSTGPEITVKGILEKLLNLENSVLEHWTHKKKKLDQCQQYVLFEKSAKQALDWIYDTGEFYLSTHTNVGESAEETESLLKEHNEFKGTAKETREKVKLLIQLADSLVDKGHSHANSIKSWVDTVDQRYKDFSLRMDKYRANLESALGLTTEDEDGKDLSLDSKALDPTIQIKLRDAAKELNEEKRKSARKREFIMAELLDTERAYVRDLKCCIKSYLFEMRTSPEAPEGLNGKEDIVFGNIEEIFEFHDSIFLRELEKYEVFPEDVGHCFVTWADKFNMYVSYCKNHAVSNKLLVEQAGTFFEEVQKRHGLGLSIQAYLIKPVQRLTKYQLIFKQFLTCCEEGKGEISDGLDVMVNVPKRANDAMHLSLLDGFDENLEAQGEVILQDSFQVWDPKQIIRKGRDRHIFLFEMLVVFSKQVKDSNGKSKYIYKSKLNTSDIGITEHIEGDSCKLALWTGRQPTSDNRIVLKASSLDAKQEWVKKLREVIQERQVHLRGALKDTIRQPRTTFLKSNRLTATPKPARDTSSEDIDSLTESEHHLDLRQHHHHLQVSPVDQQETASITSVSTSNTNNTADSDKIGSRSSAELTIIIEDYEARSSQELSVKKGQTVEVLERSDSQSDWYLVRSLSVENCSTQEGIVPIRTLGASNCVRMENEDVPVTPCASSDGSTSASTYSVNQNTSPSNKRRGSLRKWLTSPVRKLSGGKMDKIDIAKNRKGSSGSTTSATSASVTTANKAKYKQLLGAANNDTSAARDEPPLAQPEDLAEEERVSSSREDLSPEIAAKKLPEQNGEEEDGYETETPLPPPMEIQSLQFTQVLTQEEAQRQSISSIKSTGSSSDLASSTDLATEIEQIVRQRMQQEEDLEASQEADEVDAEANLLNEEVDSEEEEKQEELEKQETEATEEDAENEEEARGPVTEAEEIALAEKKKKDAEQKRQFILQELVQTEIDYVADLGKLVEGYMKLMKDEPLPSGLEDGRDKMVFGNIRQIYDWHKETFCKEIESCQENPEKLPAIFLRYERRLQMYVIYCQNKAKSEYIVSEFENFFSECKAKLGHKLAISDLLIKPVQRIMKYQLLIKDFLKQSKKMGIDCKELEKAYDIMCVVPKRANDMMALGRLQGWDGKITAQGKLLRQDTLLVSEGISSLQHFKGKERRMFFFEQMILFSEELEKKKGSLYHPGFVYKNSAKVNTLTLQDIKDDPVRFCLKARTKEGSETFVIQTVSPESKQQWVKEIGGLLDKQQNFLRALQSPIEYQREMEGGASARNSWGLGLEMSGHARSASQPATNTGSLRKNESGATKKQQKKGSPARAGKSAQSREHRRHQTMPAGITISELADSGVLPATCKKLSEGRKSVPSEETRITKSDKLKVGGEVRKNSLQMEKTSSSPTVKRKFFDGLMQSFRKPKSESPCPSPVPRDSSPKPTGRCSMESSPVKIRTREHEEVKRHSSASFDNRLSYTSTSSTEQEEASGEPNVTYVPVIMNYSAVKEDEISVQKSEIVQILAANQYSMYLVHRPANQLSPAAEGWIPGYVLGHEKENVPLEGGVGDNSTLNRRSWTSAHKMRKSKKEELRLARNSDSDVAMIRRRMSLERDDLYGSKVTVKIPYCDEEYSRPNLGVLLRALFSSRLDPMDSLVNIDNKKAVKGPCCKPGAPGRPRVQEKPGGCVLVQWDPPYHTGNSTITAYTIEYMEQTLGKNPSKWQLAVVAAVDLQFMMEDLNAGTSYRFRISAHNDIGISPPSDPSELVTISEVDGSGDHPIQWQTNFDSVFSEMAEIGRGRFSFVRKCVQLTTGRDVAAKLISKKLTTVDRVENEIAILRSLQHPHICEYYDAFDTAMNLILILELIPNGRLFDYIVSKPLFTESIAVGYLHQMISAIEYLHNCRISHLDIKPENFAVEANNVTCRVKLIDFGDAINIGSKLFVHGLVGSPEFAAPELVNGHPVCLNTDMWGVGVLTYVMLSGVSPFLDESIEETCVNIAKIDYSFPQEYFSDISQAATNFISNLLKEDPEERLSAKACLENAWIQAANTMSVNVASSCRLDTSRLNAFIDRRKTQNDIRPISPMKSFYLIGMQSRV</sequence>
<dbReference type="InterPro" id="IPR000219">
    <property type="entry name" value="DH_dom"/>
</dbReference>
<dbReference type="Pfam" id="PF23323">
    <property type="entry name" value="Spectrin_6"/>
    <property type="match status" value="1"/>
</dbReference>
<dbReference type="Pfam" id="PF00041">
    <property type="entry name" value="fn3"/>
    <property type="match status" value="1"/>
</dbReference>
<feature type="domain" description="DH" evidence="11">
    <location>
        <begin position="1430"/>
        <end position="1606"/>
    </location>
</feature>
<feature type="compositionally biased region" description="Acidic residues" evidence="8">
    <location>
        <begin position="1395"/>
        <end position="1405"/>
    </location>
</feature>
<feature type="compositionally biased region" description="Low complexity" evidence="8">
    <location>
        <begin position="1157"/>
        <end position="1169"/>
    </location>
</feature>
<evidence type="ECO:0000256" key="7">
    <source>
        <dbReference type="PROSITE-ProRule" id="PRU10141"/>
    </source>
</evidence>